<evidence type="ECO:0000256" key="3">
    <source>
        <dbReference type="ARBA" id="ARBA00012438"/>
    </source>
</evidence>
<organism evidence="15 16">
    <name type="scientific">Candidatus Sediminicultor quintus</name>
    <dbReference type="NCBI Taxonomy" id="1797291"/>
    <lineage>
        <taxon>Bacteria</taxon>
        <taxon>Pseudomonadati</taxon>
        <taxon>Atribacterota</taxon>
        <taxon>Candidatus Phoenicimicrobiia</taxon>
        <taxon>Candidatus Pheonicimicrobiales</taxon>
        <taxon>Candidatus Phoenicimicrobiaceae</taxon>
        <taxon>Candidatus Sediminicultor</taxon>
    </lineage>
</organism>
<dbReference type="InterPro" id="IPR038318">
    <property type="entry name" value="KdpD_sf"/>
</dbReference>
<evidence type="ECO:0000313" key="16">
    <source>
        <dbReference type="Proteomes" id="UP000177701"/>
    </source>
</evidence>
<dbReference type="GO" id="GO:0000155">
    <property type="term" value="F:phosphorelay sensor kinase activity"/>
    <property type="evidence" value="ECO:0007669"/>
    <property type="project" value="InterPro"/>
</dbReference>
<evidence type="ECO:0000256" key="13">
    <source>
        <dbReference type="SAM" id="Phobius"/>
    </source>
</evidence>
<dbReference type="InterPro" id="IPR025201">
    <property type="entry name" value="KdpD_TM"/>
</dbReference>
<dbReference type="SMART" id="SM00387">
    <property type="entry name" value="HATPase_c"/>
    <property type="match status" value="1"/>
</dbReference>
<evidence type="ECO:0000256" key="8">
    <source>
        <dbReference type="ARBA" id="ARBA00022777"/>
    </source>
</evidence>
<evidence type="ECO:0000256" key="11">
    <source>
        <dbReference type="ARBA" id="ARBA00023012"/>
    </source>
</evidence>
<evidence type="ECO:0000256" key="4">
    <source>
        <dbReference type="ARBA" id="ARBA00022553"/>
    </source>
</evidence>
<dbReference type="InterPro" id="IPR005467">
    <property type="entry name" value="His_kinase_dom"/>
</dbReference>
<dbReference type="CDD" id="cd00082">
    <property type="entry name" value="HisKA"/>
    <property type="match status" value="1"/>
</dbReference>
<evidence type="ECO:0000256" key="10">
    <source>
        <dbReference type="ARBA" id="ARBA00022989"/>
    </source>
</evidence>
<dbReference type="PANTHER" id="PTHR45569">
    <property type="entry name" value="SENSOR PROTEIN KDPD"/>
    <property type="match status" value="1"/>
</dbReference>
<keyword evidence="5" id="KW-0808">Transferase</keyword>
<evidence type="ECO:0000256" key="12">
    <source>
        <dbReference type="ARBA" id="ARBA00023136"/>
    </source>
</evidence>
<dbReference type="Gene3D" id="1.10.287.130">
    <property type="match status" value="1"/>
</dbReference>
<dbReference type="FunFam" id="3.30.565.10:FF:000006">
    <property type="entry name" value="Sensor histidine kinase WalK"/>
    <property type="match status" value="1"/>
</dbReference>
<dbReference type="Gene3D" id="3.30.565.10">
    <property type="entry name" value="Histidine kinase-like ATPase, C-terminal domain"/>
    <property type="match status" value="1"/>
</dbReference>
<evidence type="ECO:0000256" key="6">
    <source>
        <dbReference type="ARBA" id="ARBA00022692"/>
    </source>
</evidence>
<name>A0A1F5A659_9BACT</name>
<evidence type="ECO:0000256" key="1">
    <source>
        <dbReference type="ARBA" id="ARBA00000085"/>
    </source>
</evidence>
<dbReference type="Pfam" id="PF00512">
    <property type="entry name" value="HisKA"/>
    <property type="match status" value="1"/>
</dbReference>
<dbReference type="EC" id="2.7.13.3" evidence="3"/>
<dbReference type="Pfam" id="PF13493">
    <property type="entry name" value="DUF4118"/>
    <property type="match status" value="1"/>
</dbReference>
<dbReference type="InterPro" id="IPR029016">
    <property type="entry name" value="GAF-like_dom_sf"/>
</dbReference>
<accession>A0A1F5A659</accession>
<feature type="domain" description="Histidine kinase" evidence="14">
    <location>
        <begin position="272"/>
        <end position="484"/>
    </location>
</feature>
<dbReference type="STRING" id="1797291.A2V47_07000"/>
<gene>
    <name evidence="15" type="ORF">A2V47_07000</name>
</gene>
<keyword evidence="8" id="KW-0418">Kinase</keyword>
<dbReference type="Pfam" id="PF02518">
    <property type="entry name" value="HATPase_c"/>
    <property type="match status" value="1"/>
</dbReference>
<comment type="subcellular location">
    <subcellularLocation>
        <location evidence="2">Membrane</location>
        <topology evidence="2">Multi-pass membrane protein</topology>
    </subcellularLocation>
</comment>
<comment type="catalytic activity">
    <reaction evidence="1">
        <text>ATP + protein L-histidine = ADP + protein N-phospho-L-histidine.</text>
        <dbReference type="EC" id="2.7.13.3"/>
    </reaction>
</comment>
<proteinExistence type="predicted"/>
<keyword evidence="7" id="KW-0547">Nucleotide-binding</keyword>
<dbReference type="InterPro" id="IPR036097">
    <property type="entry name" value="HisK_dim/P_sf"/>
</dbReference>
<dbReference type="Proteomes" id="UP000177701">
    <property type="component" value="Unassembled WGS sequence"/>
</dbReference>
<protein>
    <recommendedName>
        <fullName evidence="3">histidine kinase</fullName>
        <ecNumber evidence="3">2.7.13.3</ecNumber>
    </recommendedName>
</protein>
<feature type="transmembrane region" description="Helical" evidence="13">
    <location>
        <begin position="58"/>
        <end position="77"/>
    </location>
</feature>
<dbReference type="AlphaFoldDB" id="A0A1F5A659"/>
<keyword evidence="6 13" id="KW-0812">Transmembrane</keyword>
<keyword evidence="9" id="KW-0067">ATP-binding</keyword>
<dbReference type="PRINTS" id="PR00344">
    <property type="entry name" value="BCTRLSENSOR"/>
</dbReference>
<evidence type="ECO:0000259" key="14">
    <source>
        <dbReference type="PROSITE" id="PS50109"/>
    </source>
</evidence>
<dbReference type="SUPFAM" id="SSF55874">
    <property type="entry name" value="ATPase domain of HSP90 chaperone/DNA topoisomerase II/histidine kinase"/>
    <property type="match status" value="1"/>
</dbReference>
<feature type="transmembrane region" description="Helical" evidence="13">
    <location>
        <begin position="89"/>
        <end position="113"/>
    </location>
</feature>
<dbReference type="GO" id="GO:0005524">
    <property type="term" value="F:ATP binding"/>
    <property type="evidence" value="ECO:0007669"/>
    <property type="project" value="UniProtKB-KW"/>
</dbReference>
<evidence type="ECO:0000256" key="5">
    <source>
        <dbReference type="ARBA" id="ARBA00022679"/>
    </source>
</evidence>
<dbReference type="Gene3D" id="3.30.450.40">
    <property type="match status" value="1"/>
</dbReference>
<dbReference type="InterPro" id="IPR052023">
    <property type="entry name" value="Histidine_kinase_KdpD"/>
</dbReference>
<evidence type="ECO:0000256" key="9">
    <source>
        <dbReference type="ARBA" id="ARBA00022840"/>
    </source>
</evidence>
<dbReference type="EMBL" id="MEYH01000093">
    <property type="protein sequence ID" value="OGD14052.1"/>
    <property type="molecule type" value="Genomic_DNA"/>
</dbReference>
<evidence type="ECO:0000256" key="7">
    <source>
        <dbReference type="ARBA" id="ARBA00022741"/>
    </source>
</evidence>
<dbReference type="CDD" id="cd00075">
    <property type="entry name" value="HATPase"/>
    <property type="match status" value="1"/>
</dbReference>
<dbReference type="InterPro" id="IPR004358">
    <property type="entry name" value="Sig_transdc_His_kin-like_C"/>
</dbReference>
<keyword evidence="4" id="KW-0597">Phosphoprotein</keyword>
<comment type="caution">
    <text evidence="15">The sequence shown here is derived from an EMBL/GenBank/DDBJ whole genome shotgun (WGS) entry which is preliminary data.</text>
</comment>
<dbReference type="InterPro" id="IPR003661">
    <property type="entry name" value="HisK_dim/P_dom"/>
</dbReference>
<dbReference type="GO" id="GO:0005886">
    <property type="term" value="C:plasma membrane"/>
    <property type="evidence" value="ECO:0007669"/>
    <property type="project" value="TreeGrafter"/>
</dbReference>
<feature type="transmembrane region" description="Helical" evidence="13">
    <location>
        <begin position="33"/>
        <end position="51"/>
    </location>
</feature>
<reference evidence="15 16" key="1">
    <citation type="journal article" date="2016" name="Nat. Commun.">
        <title>Thousands of microbial genomes shed light on interconnected biogeochemical processes in an aquifer system.</title>
        <authorList>
            <person name="Anantharaman K."/>
            <person name="Brown C.T."/>
            <person name="Hug L.A."/>
            <person name="Sharon I."/>
            <person name="Castelle C.J."/>
            <person name="Probst A.J."/>
            <person name="Thomas B.C."/>
            <person name="Singh A."/>
            <person name="Wilkins M.J."/>
            <person name="Karaoz U."/>
            <person name="Brodie E.L."/>
            <person name="Williams K.H."/>
            <person name="Hubbard S.S."/>
            <person name="Banfield J.F."/>
        </authorList>
    </citation>
    <scope>NUCLEOTIDE SEQUENCE [LARGE SCALE GENOMIC DNA]</scope>
</reference>
<evidence type="ECO:0000313" key="15">
    <source>
        <dbReference type="EMBL" id="OGD14052.1"/>
    </source>
</evidence>
<dbReference type="SUPFAM" id="SSF47384">
    <property type="entry name" value="Homodimeric domain of signal transducing histidine kinase"/>
    <property type="match status" value="1"/>
</dbReference>
<keyword evidence="12 13" id="KW-0472">Membrane</keyword>
<keyword evidence="10 13" id="KW-1133">Transmembrane helix</keyword>
<dbReference type="Gene3D" id="1.20.120.620">
    <property type="entry name" value="Backbone structure of the membrane domain of e. Coli histidine kinase receptor kdpd"/>
    <property type="match status" value="1"/>
</dbReference>
<dbReference type="InterPro" id="IPR003594">
    <property type="entry name" value="HATPase_dom"/>
</dbReference>
<keyword evidence="11" id="KW-0902">Two-component regulatory system</keyword>
<sequence length="484" mass="53925">MLKKLNGTIVTHLAITLSLNISATLLSLLIQHFGFTEVNVVVIYILSVLLTSRYTKGYTYGIVASVISILSFNFFFTEPLYTFSVDDRNYIFTFMVILFAAIFTSALTSKLIYSKELADEREKQSQILYEITSSLAKTGGVTDVATVSAQCLSSLLGCDTTFIVINQKENTVQKLTAPKSGRGITVKDINSEDIETITANHYTFPITVRGKRVGLVCLPKELETMTKENRFLLDSVIMQITIATQREILTAEKETAKAETERERLKSSLLRAISHDIRTPLTGITGAAEMLLQKLKDEENIKLVQGIFEDSGWLIRLVENILNLTRIQEGHLAINIQLEAAEEIVAEAVSRASKYAPNHKISISVPDDVLFIPMDGKLIIQVLINLIENAVKHTTPSDEINISVWLEGRKAWFEVSDNGTGIDLHDLPKLFDMFFIARSTHIDAERGIGLGLAICKAIVNFHGGEIMVENNNVRGSTFRFFLNI</sequence>
<dbReference type="InterPro" id="IPR036890">
    <property type="entry name" value="HATPase_C_sf"/>
</dbReference>
<dbReference type="PANTHER" id="PTHR45569:SF1">
    <property type="entry name" value="SENSOR PROTEIN KDPD"/>
    <property type="match status" value="1"/>
</dbReference>
<evidence type="ECO:0000256" key="2">
    <source>
        <dbReference type="ARBA" id="ARBA00004141"/>
    </source>
</evidence>
<dbReference type="SMART" id="SM00388">
    <property type="entry name" value="HisKA"/>
    <property type="match status" value="1"/>
</dbReference>
<dbReference type="PROSITE" id="PS50109">
    <property type="entry name" value="HIS_KIN"/>
    <property type="match status" value="1"/>
</dbReference>